<dbReference type="AlphaFoldDB" id="A0A6C2USX6"/>
<dbReference type="EMBL" id="CAAHFH010000002">
    <property type="protein sequence ID" value="VGO22361.1"/>
    <property type="molecule type" value="Genomic_DNA"/>
</dbReference>
<sequence>MKKQLPAILLAVVSIALALALYGAKQENLRLQQELASSKTTAEKAEAAPLEETVVAAVHPEAPVASSAPEAAPALQQPDMAGRQMMKSISSMMDNPTMNKVMEASQRGAVGALYSDMIEYLDLNAEETSYFMDLLMFRQMKNVDMAMKMMAGNLSEEEKKALQDGIKEAGETVKIEMEQFLNNPDDFSEWEFYEKTMGERMMLSQMDQNLSASDAALSDETYRNLLGMMSEEKSGFTFTSNLSDEKNNDMSPQRFSKQNIQNHINDVKKLNEQITARAQGMLTLAQYEEFEKSLKATTDMQLAQLEMAGQMFGGGEAPKAP</sequence>
<proteinExistence type="predicted"/>
<accession>A0A6C2USX6</accession>
<dbReference type="Proteomes" id="UP000346198">
    <property type="component" value="Unassembled WGS sequence"/>
</dbReference>
<name>A0A6C2USX6_9BACT</name>
<evidence type="ECO:0000313" key="2">
    <source>
        <dbReference type="Proteomes" id="UP000346198"/>
    </source>
</evidence>
<organism evidence="1 2">
    <name type="scientific">Pontiella sulfatireligans</name>
    <dbReference type="NCBI Taxonomy" id="2750658"/>
    <lineage>
        <taxon>Bacteria</taxon>
        <taxon>Pseudomonadati</taxon>
        <taxon>Kiritimatiellota</taxon>
        <taxon>Kiritimatiellia</taxon>
        <taxon>Kiritimatiellales</taxon>
        <taxon>Pontiellaceae</taxon>
        <taxon>Pontiella</taxon>
    </lineage>
</organism>
<keyword evidence="2" id="KW-1185">Reference proteome</keyword>
<protein>
    <submittedName>
        <fullName evidence="1">Uncharacterized protein</fullName>
    </submittedName>
</protein>
<gene>
    <name evidence="1" type="ORF">SCARR_04444</name>
</gene>
<evidence type="ECO:0000313" key="1">
    <source>
        <dbReference type="EMBL" id="VGO22361.1"/>
    </source>
</evidence>
<reference evidence="1 2" key="1">
    <citation type="submission" date="2019-04" db="EMBL/GenBank/DDBJ databases">
        <authorList>
            <person name="Van Vliet M D."/>
        </authorList>
    </citation>
    <scope>NUCLEOTIDE SEQUENCE [LARGE SCALE GENOMIC DNA]</scope>
    <source>
        <strain evidence="1 2">F21</strain>
    </source>
</reference>
<dbReference type="RefSeq" id="WP_136063746.1">
    <property type="nucleotide sequence ID" value="NZ_CAAHFH010000002.1"/>
</dbReference>